<dbReference type="InterPro" id="IPR016032">
    <property type="entry name" value="Sig_transdc_resp-reg_C-effctor"/>
</dbReference>
<evidence type="ECO:0000256" key="4">
    <source>
        <dbReference type="PROSITE-ProRule" id="PRU01091"/>
    </source>
</evidence>
<dbReference type="AlphaFoldDB" id="A0A2T4RXP4"/>
<dbReference type="SMART" id="SM00862">
    <property type="entry name" value="Trans_reg_C"/>
    <property type="match status" value="1"/>
</dbReference>
<keyword evidence="3" id="KW-0804">Transcription</keyword>
<name>A0A2T4RXP4_9STAP</name>
<dbReference type="PROSITE" id="PS51755">
    <property type="entry name" value="OMPR_PHOB"/>
    <property type="match status" value="1"/>
</dbReference>
<evidence type="ECO:0000256" key="3">
    <source>
        <dbReference type="ARBA" id="ARBA00023163"/>
    </source>
</evidence>
<dbReference type="CDD" id="cd00383">
    <property type="entry name" value="trans_reg_C"/>
    <property type="match status" value="1"/>
</dbReference>
<feature type="DNA-binding region" description="OmpR/PhoB-type" evidence="4">
    <location>
        <begin position="1"/>
        <end position="77"/>
    </location>
</feature>
<feature type="non-terminal residue" evidence="6">
    <location>
        <position position="1"/>
    </location>
</feature>
<sequence length="79" mass="9040">ETAHLYKTGMRILEILIKLRNQIVSRDEIITALWDDEAFVSDNTLTVNINRLRKKLADFGLTNAIETRVGKGYLAHDNI</sequence>
<dbReference type="GO" id="GO:0006355">
    <property type="term" value="P:regulation of DNA-templated transcription"/>
    <property type="evidence" value="ECO:0007669"/>
    <property type="project" value="InterPro"/>
</dbReference>
<gene>
    <name evidence="6" type="ORF">BUZ61_19585</name>
</gene>
<dbReference type="Pfam" id="PF00486">
    <property type="entry name" value="Trans_reg_C"/>
    <property type="match status" value="1"/>
</dbReference>
<dbReference type="InterPro" id="IPR001867">
    <property type="entry name" value="OmpR/PhoB-type_DNA-bd"/>
</dbReference>
<dbReference type="Proteomes" id="UP000240400">
    <property type="component" value="Unassembled WGS sequence"/>
</dbReference>
<feature type="domain" description="OmpR/PhoB-type" evidence="5">
    <location>
        <begin position="1"/>
        <end position="77"/>
    </location>
</feature>
<dbReference type="RefSeq" id="WP_142402193.1">
    <property type="nucleotide sequence ID" value="NZ_PZHR01001208.1"/>
</dbReference>
<dbReference type="SUPFAM" id="SSF46894">
    <property type="entry name" value="C-terminal effector domain of the bipartite response regulators"/>
    <property type="match status" value="1"/>
</dbReference>
<dbReference type="Gene3D" id="1.10.10.10">
    <property type="entry name" value="Winged helix-like DNA-binding domain superfamily/Winged helix DNA-binding domain"/>
    <property type="match status" value="1"/>
</dbReference>
<evidence type="ECO:0000259" key="5">
    <source>
        <dbReference type="PROSITE" id="PS51755"/>
    </source>
</evidence>
<dbReference type="EMBL" id="PZHR01001208">
    <property type="protein sequence ID" value="PTK35064.1"/>
    <property type="molecule type" value="Genomic_DNA"/>
</dbReference>
<evidence type="ECO:0000313" key="6">
    <source>
        <dbReference type="EMBL" id="PTK35064.1"/>
    </source>
</evidence>
<proteinExistence type="predicted"/>
<organism evidence="6 7">
    <name type="scientific">Staphylococcus nepalensis</name>
    <dbReference type="NCBI Taxonomy" id="214473"/>
    <lineage>
        <taxon>Bacteria</taxon>
        <taxon>Bacillati</taxon>
        <taxon>Bacillota</taxon>
        <taxon>Bacilli</taxon>
        <taxon>Bacillales</taxon>
        <taxon>Staphylococcaceae</taxon>
        <taxon>Staphylococcus</taxon>
    </lineage>
</organism>
<dbReference type="InterPro" id="IPR036388">
    <property type="entry name" value="WH-like_DNA-bd_sf"/>
</dbReference>
<keyword evidence="1" id="KW-0805">Transcription regulation</keyword>
<evidence type="ECO:0000256" key="2">
    <source>
        <dbReference type="ARBA" id="ARBA00023125"/>
    </source>
</evidence>
<evidence type="ECO:0000313" key="7">
    <source>
        <dbReference type="Proteomes" id="UP000240400"/>
    </source>
</evidence>
<reference evidence="6 7" key="1">
    <citation type="journal article" date="2016" name="Front. Microbiol.">
        <title>Comprehensive Phylogenetic Analysis of Bovine Non-aureus Staphylococci Species Based on Whole-Genome Sequencing.</title>
        <authorList>
            <person name="Naushad S."/>
            <person name="Barkema H.W."/>
            <person name="Luby C."/>
            <person name="Condas L.A."/>
            <person name="Nobrega D.B."/>
            <person name="Carson D.A."/>
            <person name="De Buck J."/>
        </authorList>
    </citation>
    <scope>NUCLEOTIDE SEQUENCE [LARGE SCALE GENOMIC DNA]</scope>
    <source>
        <strain evidence="6 7">SNUC 4337</strain>
    </source>
</reference>
<evidence type="ECO:0000256" key="1">
    <source>
        <dbReference type="ARBA" id="ARBA00023015"/>
    </source>
</evidence>
<accession>A0A2T4RXP4</accession>
<protein>
    <submittedName>
        <fullName evidence="6">DNA-binding response regulator</fullName>
    </submittedName>
</protein>
<comment type="caution">
    <text evidence="6">The sequence shown here is derived from an EMBL/GenBank/DDBJ whole genome shotgun (WGS) entry which is preliminary data.</text>
</comment>
<dbReference type="GO" id="GO:0003677">
    <property type="term" value="F:DNA binding"/>
    <property type="evidence" value="ECO:0007669"/>
    <property type="project" value="UniProtKB-UniRule"/>
</dbReference>
<dbReference type="GO" id="GO:0000160">
    <property type="term" value="P:phosphorelay signal transduction system"/>
    <property type="evidence" value="ECO:0007669"/>
    <property type="project" value="InterPro"/>
</dbReference>
<keyword evidence="2 4" id="KW-0238">DNA-binding</keyword>